<keyword evidence="7" id="KW-1185">Reference proteome</keyword>
<dbReference type="EMBL" id="ML993875">
    <property type="protein sequence ID" value="KAF2204464.1"/>
    <property type="molecule type" value="Genomic_DNA"/>
</dbReference>
<sequence>MRASTAKYKGRGKSRSNGPSLQHFSRFSLSFQEYQFPNLAKMFFKTSSSLLLLSLLASFTAAHSHVDEIWVNDVHYSGWNPNDPTVPYPNTTPGWFTTNQGGNPLYPIDANQNQIICGKGGSPANFSASIPAGSTVRPKWWAPGDWPVSHHGPVLNYLAACNGPCSKVNPADLKFVKISHKGWINATTYSEGYWASDALRDDNNSWNIKIPSGLKAGEYVVRHEIIALHLADLGTGAYSTGGAEFYPSCISVKVTGAGTKTIAGGVGAKTFYRGDEPGLLVKNIHTTSDHADYVIPGPAIWTGALTKRGFSA</sequence>
<dbReference type="Gene3D" id="2.70.50.70">
    <property type="match status" value="1"/>
</dbReference>
<dbReference type="PANTHER" id="PTHR33353:SF34">
    <property type="entry name" value="ENDO-BETA-1,4-GLUCANASE D"/>
    <property type="match status" value="1"/>
</dbReference>
<evidence type="ECO:0000256" key="2">
    <source>
        <dbReference type="ARBA" id="ARBA00004613"/>
    </source>
</evidence>
<dbReference type="OrthoDB" id="4849160at2759"/>
<proteinExistence type="predicted"/>
<gene>
    <name evidence="6" type="ORF">GQ43DRAFT_160710</name>
</gene>
<comment type="subcellular location">
    <subcellularLocation>
        <location evidence="2">Secreted</location>
    </subcellularLocation>
</comment>
<comment type="cofactor">
    <cofactor evidence="1">
        <name>Cu(2+)</name>
        <dbReference type="ChEBI" id="CHEBI:29036"/>
    </cofactor>
</comment>
<dbReference type="GO" id="GO:0005576">
    <property type="term" value="C:extracellular region"/>
    <property type="evidence" value="ECO:0007669"/>
    <property type="project" value="UniProtKB-SubCell"/>
</dbReference>
<dbReference type="GO" id="GO:0016787">
    <property type="term" value="F:hydrolase activity"/>
    <property type="evidence" value="ECO:0007669"/>
    <property type="project" value="UniProtKB-KW"/>
</dbReference>
<accession>A0A9P4JU59</accession>
<feature type="domain" description="Auxiliary Activity family 9 catalytic" evidence="5">
    <location>
        <begin position="63"/>
        <end position="288"/>
    </location>
</feature>
<comment type="caution">
    <text evidence="6">The sequence shown here is derived from an EMBL/GenBank/DDBJ whole genome shotgun (WGS) entry which is preliminary data.</text>
</comment>
<evidence type="ECO:0000256" key="4">
    <source>
        <dbReference type="ARBA" id="ARBA00023157"/>
    </source>
</evidence>
<keyword evidence="3" id="KW-0964">Secreted</keyword>
<keyword evidence="6" id="KW-0378">Hydrolase</keyword>
<name>A0A9P4JU59_9PLEO</name>
<dbReference type="InterPro" id="IPR005103">
    <property type="entry name" value="AA9_LPMO"/>
</dbReference>
<protein>
    <submittedName>
        <fullName evidence="6">Glycoside hydrolase</fullName>
    </submittedName>
</protein>
<reference evidence="6" key="1">
    <citation type="journal article" date="2020" name="Stud. Mycol.">
        <title>101 Dothideomycetes genomes: a test case for predicting lifestyles and emergence of pathogens.</title>
        <authorList>
            <person name="Haridas S."/>
            <person name="Albert R."/>
            <person name="Binder M."/>
            <person name="Bloem J."/>
            <person name="Labutti K."/>
            <person name="Salamov A."/>
            <person name="Andreopoulos B."/>
            <person name="Baker S."/>
            <person name="Barry K."/>
            <person name="Bills G."/>
            <person name="Bluhm B."/>
            <person name="Cannon C."/>
            <person name="Castanera R."/>
            <person name="Culley D."/>
            <person name="Daum C."/>
            <person name="Ezra D."/>
            <person name="Gonzalez J."/>
            <person name="Henrissat B."/>
            <person name="Kuo A."/>
            <person name="Liang C."/>
            <person name="Lipzen A."/>
            <person name="Lutzoni F."/>
            <person name="Magnuson J."/>
            <person name="Mondo S."/>
            <person name="Nolan M."/>
            <person name="Ohm R."/>
            <person name="Pangilinan J."/>
            <person name="Park H.-J."/>
            <person name="Ramirez L."/>
            <person name="Alfaro M."/>
            <person name="Sun H."/>
            <person name="Tritt A."/>
            <person name="Yoshinaga Y."/>
            <person name="Zwiers L.-H."/>
            <person name="Turgeon B."/>
            <person name="Goodwin S."/>
            <person name="Spatafora J."/>
            <person name="Crous P."/>
            <person name="Grigoriev I."/>
        </authorList>
    </citation>
    <scope>NUCLEOTIDE SEQUENCE</scope>
    <source>
        <strain evidence="6">ATCC 74209</strain>
    </source>
</reference>
<evidence type="ECO:0000313" key="6">
    <source>
        <dbReference type="EMBL" id="KAF2204464.1"/>
    </source>
</evidence>
<keyword evidence="4" id="KW-1015">Disulfide bond</keyword>
<dbReference type="Proteomes" id="UP000799536">
    <property type="component" value="Unassembled WGS sequence"/>
</dbReference>
<evidence type="ECO:0000256" key="3">
    <source>
        <dbReference type="ARBA" id="ARBA00022525"/>
    </source>
</evidence>
<dbReference type="Pfam" id="PF03443">
    <property type="entry name" value="AA9"/>
    <property type="match status" value="1"/>
</dbReference>
<organism evidence="6 7">
    <name type="scientific">Delitschia confertaspora ATCC 74209</name>
    <dbReference type="NCBI Taxonomy" id="1513339"/>
    <lineage>
        <taxon>Eukaryota</taxon>
        <taxon>Fungi</taxon>
        <taxon>Dikarya</taxon>
        <taxon>Ascomycota</taxon>
        <taxon>Pezizomycotina</taxon>
        <taxon>Dothideomycetes</taxon>
        <taxon>Pleosporomycetidae</taxon>
        <taxon>Pleosporales</taxon>
        <taxon>Delitschiaceae</taxon>
        <taxon>Delitschia</taxon>
    </lineage>
</organism>
<dbReference type="InterPro" id="IPR049892">
    <property type="entry name" value="AA9"/>
</dbReference>
<evidence type="ECO:0000259" key="5">
    <source>
        <dbReference type="Pfam" id="PF03443"/>
    </source>
</evidence>
<dbReference type="CDD" id="cd21175">
    <property type="entry name" value="LPMO_AA9"/>
    <property type="match status" value="1"/>
</dbReference>
<evidence type="ECO:0000256" key="1">
    <source>
        <dbReference type="ARBA" id="ARBA00001973"/>
    </source>
</evidence>
<dbReference type="AlphaFoldDB" id="A0A9P4JU59"/>
<evidence type="ECO:0000313" key="7">
    <source>
        <dbReference type="Proteomes" id="UP000799536"/>
    </source>
</evidence>
<dbReference type="PANTHER" id="PTHR33353">
    <property type="entry name" value="PUTATIVE (AFU_ORTHOLOGUE AFUA_1G12560)-RELATED"/>
    <property type="match status" value="1"/>
</dbReference>